<comment type="caution">
    <text evidence="1">The sequence shown here is derived from an EMBL/GenBank/DDBJ whole genome shotgun (WGS) entry which is preliminary data.</text>
</comment>
<dbReference type="RefSeq" id="WP_202246882.1">
    <property type="nucleotide sequence ID" value="NZ_JAESIY010000030.1"/>
</dbReference>
<proteinExistence type="predicted"/>
<sequence>MKVLVVLNFILLLFVICYLVYRDYPDHNVFTEISAERLNITDAEGNKYIVLSNPSRQALATLNSKPVDTIKTERDTPGILFFNREGDEIGGLVFDIDSVSNYQLLSFDQRKSDQIMTLRHEEERVDGGWRRRYGLMIQERSDKPVDRIINELHTIESMENAERREAALDKFWADTANLSPTRLFIGRNSDQNVGLYLLNKSNALKTGPICK</sequence>
<accession>A0A937FE47</accession>
<name>A0A937FE47_9BACT</name>
<organism evidence="1 2">
    <name type="scientific">Fulvivirga sediminis</name>
    <dbReference type="NCBI Taxonomy" id="2803949"/>
    <lineage>
        <taxon>Bacteria</taxon>
        <taxon>Pseudomonadati</taxon>
        <taxon>Bacteroidota</taxon>
        <taxon>Cytophagia</taxon>
        <taxon>Cytophagales</taxon>
        <taxon>Fulvivirgaceae</taxon>
        <taxon>Fulvivirga</taxon>
    </lineage>
</organism>
<keyword evidence="2" id="KW-1185">Reference proteome</keyword>
<dbReference type="AlphaFoldDB" id="A0A937FE47"/>
<evidence type="ECO:0000313" key="1">
    <source>
        <dbReference type="EMBL" id="MBL3659089.1"/>
    </source>
</evidence>
<protein>
    <submittedName>
        <fullName evidence="1">Uncharacterized protein</fullName>
    </submittedName>
</protein>
<dbReference type="EMBL" id="JAESIY010000030">
    <property type="protein sequence ID" value="MBL3659089.1"/>
    <property type="molecule type" value="Genomic_DNA"/>
</dbReference>
<evidence type="ECO:0000313" key="2">
    <source>
        <dbReference type="Proteomes" id="UP000659388"/>
    </source>
</evidence>
<gene>
    <name evidence="1" type="ORF">JL102_23285</name>
</gene>
<reference evidence="1" key="1">
    <citation type="submission" date="2021-01" db="EMBL/GenBank/DDBJ databases">
        <title>Fulvivirga kasyanovii gen. nov., sp nov., a novel member of the phylum Bacteroidetes isolated from seawater in a mussel farm.</title>
        <authorList>
            <person name="Zhao L.-H."/>
            <person name="Wang Z.-J."/>
        </authorList>
    </citation>
    <scope>NUCLEOTIDE SEQUENCE</scope>
    <source>
        <strain evidence="1">2943</strain>
    </source>
</reference>
<dbReference type="Proteomes" id="UP000659388">
    <property type="component" value="Unassembled WGS sequence"/>
</dbReference>